<sequence length="60" mass="6918">MKFKFCSNPMIVNLVNAEEVTKAETKTIRQIFLTSSWNPLTCILRSHFLPAMKLLCSLQM</sequence>
<evidence type="ECO:0000313" key="1">
    <source>
        <dbReference type="EMBL" id="VDD01444.1"/>
    </source>
</evidence>
<organism evidence="1">
    <name type="scientific">Brassica oleracea</name>
    <name type="common">Wild cabbage</name>
    <dbReference type="NCBI Taxonomy" id="3712"/>
    <lineage>
        <taxon>Eukaryota</taxon>
        <taxon>Viridiplantae</taxon>
        <taxon>Streptophyta</taxon>
        <taxon>Embryophyta</taxon>
        <taxon>Tracheophyta</taxon>
        <taxon>Spermatophyta</taxon>
        <taxon>Magnoliopsida</taxon>
        <taxon>eudicotyledons</taxon>
        <taxon>Gunneridae</taxon>
        <taxon>Pentapetalae</taxon>
        <taxon>rosids</taxon>
        <taxon>malvids</taxon>
        <taxon>Brassicales</taxon>
        <taxon>Brassicaceae</taxon>
        <taxon>Brassiceae</taxon>
        <taxon>Brassica</taxon>
    </lineage>
</organism>
<dbReference type="EMBL" id="LR031872">
    <property type="protein sequence ID" value="VDD01444.1"/>
    <property type="molecule type" value="Genomic_DNA"/>
</dbReference>
<proteinExistence type="predicted"/>
<dbReference type="AlphaFoldDB" id="A0A3P6BKX0"/>
<gene>
    <name evidence="1" type="ORF">BOLC3T21539H</name>
</gene>
<reference evidence="1" key="1">
    <citation type="submission" date="2018-11" db="EMBL/GenBank/DDBJ databases">
        <authorList>
            <consortium name="Genoscope - CEA"/>
            <person name="William W."/>
        </authorList>
    </citation>
    <scope>NUCLEOTIDE SEQUENCE</scope>
</reference>
<name>A0A3P6BKX0_BRAOL</name>
<protein>
    <submittedName>
        <fullName evidence="1">Uncharacterized protein</fullName>
    </submittedName>
</protein>
<accession>A0A3P6BKX0</accession>